<name>A0ABV2HEB5_9HYPH</name>
<evidence type="ECO:0000313" key="3">
    <source>
        <dbReference type="EMBL" id="MET3588883.1"/>
    </source>
</evidence>
<organism evidence="3 4">
    <name type="scientific">Pseudorhizobium tarimense</name>
    <dbReference type="NCBI Taxonomy" id="1079109"/>
    <lineage>
        <taxon>Bacteria</taxon>
        <taxon>Pseudomonadati</taxon>
        <taxon>Pseudomonadota</taxon>
        <taxon>Alphaproteobacteria</taxon>
        <taxon>Hyphomicrobiales</taxon>
        <taxon>Rhizobiaceae</taxon>
        <taxon>Rhizobium/Agrobacterium group</taxon>
        <taxon>Pseudorhizobium</taxon>
    </lineage>
</organism>
<dbReference type="RefSeq" id="WP_247245716.1">
    <property type="nucleotide sequence ID" value="NZ_JALJRA010000018.1"/>
</dbReference>
<protein>
    <recommendedName>
        <fullName evidence="5">TonB-dependent receptor</fullName>
    </recommendedName>
</protein>
<proteinExistence type="predicted"/>
<feature type="region of interest" description="Disordered" evidence="1">
    <location>
        <begin position="684"/>
        <end position="705"/>
    </location>
</feature>
<dbReference type="Proteomes" id="UP001549031">
    <property type="component" value="Unassembled WGS sequence"/>
</dbReference>
<dbReference type="EMBL" id="JBEPLJ010000041">
    <property type="protein sequence ID" value="MET3588883.1"/>
    <property type="molecule type" value="Genomic_DNA"/>
</dbReference>
<evidence type="ECO:0008006" key="5">
    <source>
        <dbReference type="Google" id="ProtNLM"/>
    </source>
</evidence>
<sequence length="1265" mass="139904">MKSVVTSTERGRESNLRMILLASTAFMGLAAALPATAQEAGQQAAGKGGRIATDSAVRSLPIGANTEAETPADQPAIPFMISVDGETVDKSAELEEGYSSATKAGQPALKADRVGEAKLAIRPVDQQRQTDIDLSAVDIQVKFDGLEASTLLNVSTVPVKRTFKAGEEVRFLATSNYPAFIERSEIRIYDRRRRDDNKPVAVVPVAINGEAGWVMPAAEDADFAYVLRVYDPEGRFDETLPLTIARTSRDLKPDQQGDKAVAPGMGEDRTAIKNIPVSGGAVTVYGRNVPPGHNVQVFGEAIPTDPNQAFVVQRILPPGDHAVDVAVKGEPKTGGLSFSRDVNIPDNDWFYVALADLTIGKRRGDARIEEVRPGEYDDVYTKGRLAFYLKGKIKGKYLLTAAGDTGEDDINELFRNLDGQDPRQILRRLDPDDYYPVYGDDSTFVEDAPTKGKFYVRLERGDSHVMWGNYKTQITGTDFLPSDRALYGASGVYRSQDTTSFGERRTEVTAYAAQPDTLPQREEFLGTGGSAYFLKRQDIVEGSETVRVEIRDPVTGRVIERRVLTYGEDYSFDYMQGVIILRRPVSSMTGTSDPVRNSALGGGRFYLTVQYEFEPVASDVDGYVYGGRAQHWINDKVRVGVTGMDDSTEMAEQKAYGADITVRHSENTWLKAEVAHSKGRGFDLSQSSDGGLTWGPNEPRYYGDPNDDRGAAWRVEGQADLEDIGTTLKGKVGGYYEEKQAGFSTLFDDVTVDQRIWGAHADVDLTGKSGLKLTYDDFSDDRGQIRRDGSGSITHQFDEYWKLSFGATYTELMSPLAINAGKSGYDGSRMDAGIRLDYRIDDDSSVYAFGQGTLSRSGDIHRNDRAGVGAKHQLTDTIGLEGEISYGTHGVGGLAGLTYDPNANSQYYLGYKLDPDRAFDLHDTRDLFGDDKGTVVLGMRRKMSELLSAYSESNYDMFGTRNSLTQTYGLVYTPDDLWTLDGGLEVGQVRDDTINPGTDTQYEDFDRYAPSLALGYKDEERGINARLRSEVRIERSDNHTRDQNTYLLTGGVAWKTDPDWRFITHFDAVLSDSRGKETYFANTDYVEASVGYAYRPVDNDRLNALFKYTWLYDLPGNNQTISGATGDQFAPAQRSHILSIDANYDLTPWLTIGGKYGVRLGEVRYRTNDGAGKSFEDDWQKSTAHLGIIRADLHIIKSWDFLLEGRVMHMPEAETTDYGALAAIYRHVGNNFKVGLGYNFGRFSDDLRDLTLDDEGVFLNVVGKF</sequence>
<evidence type="ECO:0000313" key="4">
    <source>
        <dbReference type="Proteomes" id="UP001549031"/>
    </source>
</evidence>
<feature type="chain" id="PRO_5046082498" description="TonB-dependent receptor" evidence="2">
    <location>
        <begin position="38"/>
        <end position="1265"/>
    </location>
</feature>
<keyword evidence="2" id="KW-0732">Signal</keyword>
<accession>A0ABV2HEB5</accession>
<keyword evidence="4" id="KW-1185">Reference proteome</keyword>
<feature type="signal peptide" evidence="2">
    <location>
        <begin position="1"/>
        <end position="37"/>
    </location>
</feature>
<reference evidence="3 4" key="1">
    <citation type="submission" date="2024-06" db="EMBL/GenBank/DDBJ databases">
        <title>Genomic Encyclopedia of Type Strains, Phase IV (KMG-IV): sequencing the most valuable type-strain genomes for metagenomic binning, comparative biology and taxonomic classification.</title>
        <authorList>
            <person name="Goeker M."/>
        </authorList>
    </citation>
    <scope>NUCLEOTIDE SEQUENCE [LARGE SCALE GENOMIC DNA]</scope>
    <source>
        <strain evidence="3 4">DSM 105042</strain>
    </source>
</reference>
<evidence type="ECO:0000256" key="1">
    <source>
        <dbReference type="SAM" id="MobiDB-lite"/>
    </source>
</evidence>
<evidence type="ECO:0000256" key="2">
    <source>
        <dbReference type="SAM" id="SignalP"/>
    </source>
</evidence>
<gene>
    <name evidence="3" type="ORF">ABID21_005023</name>
</gene>
<comment type="caution">
    <text evidence="3">The sequence shown here is derived from an EMBL/GenBank/DDBJ whole genome shotgun (WGS) entry which is preliminary data.</text>
</comment>